<dbReference type="PANTHER" id="PTHR45436:SF14">
    <property type="entry name" value="SENSOR PROTEIN QSEC"/>
    <property type="match status" value="1"/>
</dbReference>
<dbReference type="EMBL" id="CP013987">
    <property type="protein sequence ID" value="ALZ86427.1"/>
    <property type="molecule type" value="Genomic_DNA"/>
</dbReference>
<dbReference type="InterPro" id="IPR004358">
    <property type="entry name" value="Sig_transdc_His_kin-like_C"/>
</dbReference>
<reference evidence="16 17" key="1">
    <citation type="submission" date="2016-01" db="EMBL/GenBank/DDBJ databases">
        <title>Annotation of Pseudomonas oryzihabitans USDA-ARS-USMARC-56511.</title>
        <authorList>
            <person name="Harhay G.P."/>
            <person name="Harhay D.M."/>
            <person name="Smith T.P.L."/>
            <person name="Bono J.L."/>
            <person name="Heaton M.P."/>
            <person name="Clawson M.L."/>
            <person name="Chitko-Mckown C.G."/>
            <person name="Capik S.F."/>
            <person name="DeDonder K.D."/>
            <person name="Apley M.D."/>
            <person name="Lubbers B.V."/>
            <person name="White B.J."/>
            <person name="Larson R.L."/>
        </authorList>
    </citation>
    <scope>NUCLEOTIDE SEQUENCE [LARGE SCALE GENOMIC DNA]</scope>
    <source>
        <strain evidence="16 17">USDA-ARS-USMARC-56511</strain>
    </source>
</reference>
<dbReference type="PRINTS" id="PR00344">
    <property type="entry name" value="BCTRLSENSOR"/>
</dbReference>
<dbReference type="SUPFAM" id="SSF55874">
    <property type="entry name" value="ATPase domain of HSP90 chaperone/DNA topoisomerase II/histidine kinase"/>
    <property type="match status" value="1"/>
</dbReference>
<dbReference type="RefSeq" id="WP_059316488.1">
    <property type="nucleotide sequence ID" value="NZ_CP013987.1"/>
</dbReference>
<dbReference type="InterPro" id="IPR003661">
    <property type="entry name" value="HisK_dim/P_dom"/>
</dbReference>
<evidence type="ECO:0000256" key="1">
    <source>
        <dbReference type="ARBA" id="ARBA00000085"/>
    </source>
</evidence>
<evidence type="ECO:0000256" key="10">
    <source>
        <dbReference type="ARBA" id="ARBA00022989"/>
    </source>
</evidence>
<feature type="domain" description="HAMP" evidence="15">
    <location>
        <begin position="184"/>
        <end position="236"/>
    </location>
</feature>
<keyword evidence="5" id="KW-0808">Transferase</keyword>
<dbReference type="Pfam" id="PF00512">
    <property type="entry name" value="HisKA"/>
    <property type="match status" value="1"/>
</dbReference>
<evidence type="ECO:0000256" key="6">
    <source>
        <dbReference type="ARBA" id="ARBA00022692"/>
    </source>
</evidence>
<feature type="transmembrane region" description="Helical" evidence="13">
    <location>
        <begin position="159"/>
        <end position="183"/>
    </location>
</feature>
<comment type="catalytic activity">
    <reaction evidence="1">
        <text>ATP + protein L-histidine = ADP + protein N-phospho-L-histidine.</text>
        <dbReference type="EC" id="2.7.13.3"/>
    </reaction>
</comment>
<dbReference type="SMART" id="SM00387">
    <property type="entry name" value="HATPase_c"/>
    <property type="match status" value="1"/>
</dbReference>
<dbReference type="GO" id="GO:0005886">
    <property type="term" value="C:plasma membrane"/>
    <property type="evidence" value="ECO:0007669"/>
    <property type="project" value="TreeGrafter"/>
</dbReference>
<evidence type="ECO:0000259" key="14">
    <source>
        <dbReference type="PROSITE" id="PS50109"/>
    </source>
</evidence>
<dbReference type="GO" id="GO:0000155">
    <property type="term" value="F:phosphorelay sensor kinase activity"/>
    <property type="evidence" value="ECO:0007669"/>
    <property type="project" value="InterPro"/>
</dbReference>
<evidence type="ECO:0000256" key="5">
    <source>
        <dbReference type="ARBA" id="ARBA00022679"/>
    </source>
</evidence>
<dbReference type="PROSITE" id="PS50109">
    <property type="entry name" value="HIS_KIN"/>
    <property type="match status" value="1"/>
</dbReference>
<protein>
    <recommendedName>
        <fullName evidence="3">histidine kinase</fullName>
        <ecNumber evidence="3">2.7.13.3</ecNumber>
    </recommendedName>
</protein>
<dbReference type="InterPro" id="IPR036097">
    <property type="entry name" value="HisK_dim/P_sf"/>
</dbReference>
<keyword evidence="8" id="KW-0418">Kinase</keyword>
<dbReference type="InterPro" id="IPR003594">
    <property type="entry name" value="HATPase_dom"/>
</dbReference>
<evidence type="ECO:0000256" key="9">
    <source>
        <dbReference type="ARBA" id="ARBA00022840"/>
    </source>
</evidence>
<keyword evidence="12 13" id="KW-0472">Membrane</keyword>
<keyword evidence="6 13" id="KW-0812">Transmembrane</keyword>
<keyword evidence="9" id="KW-0067">ATP-binding</keyword>
<evidence type="ECO:0000256" key="13">
    <source>
        <dbReference type="SAM" id="Phobius"/>
    </source>
</evidence>
<dbReference type="EC" id="2.7.13.3" evidence="3"/>
<keyword evidence="7" id="KW-0547">Nucleotide-binding</keyword>
<name>A0A0U4VTA8_9PSED</name>
<dbReference type="KEGG" id="por:APT59_20275"/>
<keyword evidence="10 13" id="KW-1133">Transmembrane helix</keyword>
<dbReference type="InterPro" id="IPR005467">
    <property type="entry name" value="His_kinase_dom"/>
</dbReference>
<feature type="transmembrane region" description="Helical" evidence="13">
    <location>
        <begin position="12"/>
        <end position="33"/>
    </location>
</feature>
<gene>
    <name evidence="16" type="ORF">APT59_20275</name>
</gene>
<dbReference type="SUPFAM" id="SSF47384">
    <property type="entry name" value="Homodimeric domain of signal transducing histidine kinase"/>
    <property type="match status" value="1"/>
</dbReference>
<evidence type="ECO:0000256" key="4">
    <source>
        <dbReference type="ARBA" id="ARBA00022553"/>
    </source>
</evidence>
<dbReference type="PROSITE" id="PS50885">
    <property type="entry name" value="HAMP"/>
    <property type="match status" value="1"/>
</dbReference>
<sequence length="458" mass="49700">MNDGPAISLRRRLLTLLLCGIFACWLIAALVTYQLVLRQVNRLADEDMLDFGAAALHLATLGEGNDHTLPPEARALERSRTAIADLPLFKRRNALGYLLQAGDQRLGTLAPPAGLVNQPAGFSSLLAEGQHWRVLRLSSGDGRIWIYENLADRRGATNLLLLGSLFPLALALPVLAALIWFGVTRGLDPLRQLAAQIKQRSAQRLEPLPLNRVPLEAAVLVEEINALLQRLDGALEAERRLTSDAAHEIRTPLASLLTHTQVALRSSDPQAHARGLVQVRRSAERISQLMEQILLLARLDSGALQEQFIPVHLGRLAADTLSELAPLAIDKNIDLVLEDQEVQLSGIPTWLGVLLTNLVGNAIRYTPSGGQVLVRVVEDVPGRVRIDVCDSGPGVTPEERAMIFTRFYRSESAGQNVGSGLGLPIVKRIVEIHGGTLHLGEGLQGRGLGVHIELPGLV</sequence>
<dbReference type="OrthoDB" id="9809766at2"/>
<evidence type="ECO:0000256" key="3">
    <source>
        <dbReference type="ARBA" id="ARBA00012438"/>
    </source>
</evidence>
<evidence type="ECO:0000256" key="12">
    <source>
        <dbReference type="ARBA" id="ARBA00023136"/>
    </source>
</evidence>
<evidence type="ECO:0000256" key="2">
    <source>
        <dbReference type="ARBA" id="ARBA00004141"/>
    </source>
</evidence>
<evidence type="ECO:0000256" key="7">
    <source>
        <dbReference type="ARBA" id="ARBA00022741"/>
    </source>
</evidence>
<dbReference type="GO" id="GO:0005524">
    <property type="term" value="F:ATP binding"/>
    <property type="evidence" value="ECO:0007669"/>
    <property type="project" value="UniProtKB-KW"/>
</dbReference>
<dbReference type="AlphaFoldDB" id="A0A0U4VTA8"/>
<dbReference type="SMART" id="SM00388">
    <property type="entry name" value="HisKA"/>
    <property type="match status" value="1"/>
</dbReference>
<keyword evidence="11" id="KW-0902">Two-component regulatory system</keyword>
<dbReference type="Gene3D" id="3.30.565.10">
    <property type="entry name" value="Histidine kinase-like ATPase, C-terminal domain"/>
    <property type="match status" value="1"/>
</dbReference>
<comment type="subcellular location">
    <subcellularLocation>
        <location evidence="2">Membrane</location>
        <topology evidence="2">Multi-pass membrane protein</topology>
    </subcellularLocation>
</comment>
<dbReference type="Pfam" id="PF02518">
    <property type="entry name" value="HATPase_c"/>
    <property type="match status" value="1"/>
</dbReference>
<keyword evidence="4" id="KW-0597">Phosphoprotein</keyword>
<organism evidence="16 17">
    <name type="scientific">Pseudomonas oryzihabitans</name>
    <dbReference type="NCBI Taxonomy" id="47885"/>
    <lineage>
        <taxon>Bacteria</taxon>
        <taxon>Pseudomonadati</taxon>
        <taxon>Pseudomonadota</taxon>
        <taxon>Gammaproteobacteria</taxon>
        <taxon>Pseudomonadales</taxon>
        <taxon>Pseudomonadaceae</taxon>
        <taxon>Pseudomonas</taxon>
    </lineage>
</organism>
<evidence type="ECO:0000256" key="11">
    <source>
        <dbReference type="ARBA" id="ARBA00023012"/>
    </source>
</evidence>
<dbReference type="Gene3D" id="1.10.287.130">
    <property type="match status" value="1"/>
</dbReference>
<proteinExistence type="predicted"/>
<dbReference type="PANTHER" id="PTHR45436">
    <property type="entry name" value="SENSOR HISTIDINE KINASE YKOH"/>
    <property type="match status" value="1"/>
</dbReference>
<dbReference type="InterPro" id="IPR036890">
    <property type="entry name" value="HATPase_C_sf"/>
</dbReference>
<dbReference type="CDD" id="cd00082">
    <property type="entry name" value="HisKA"/>
    <property type="match status" value="1"/>
</dbReference>
<evidence type="ECO:0000313" key="17">
    <source>
        <dbReference type="Proteomes" id="UP000064137"/>
    </source>
</evidence>
<dbReference type="Proteomes" id="UP000064137">
    <property type="component" value="Chromosome"/>
</dbReference>
<dbReference type="InterPro" id="IPR050428">
    <property type="entry name" value="TCS_sensor_his_kinase"/>
</dbReference>
<evidence type="ECO:0000256" key="8">
    <source>
        <dbReference type="ARBA" id="ARBA00022777"/>
    </source>
</evidence>
<feature type="domain" description="Histidine kinase" evidence="14">
    <location>
        <begin position="244"/>
        <end position="458"/>
    </location>
</feature>
<evidence type="ECO:0000313" key="16">
    <source>
        <dbReference type="EMBL" id="ALZ86427.1"/>
    </source>
</evidence>
<dbReference type="InterPro" id="IPR003660">
    <property type="entry name" value="HAMP_dom"/>
</dbReference>
<evidence type="ECO:0000259" key="15">
    <source>
        <dbReference type="PROSITE" id="PS50885"/>
    </source>
</evidence>
<accession>A0A0U4VTA8</accession>